<dbReference type="GO" id="GO:0016998">
    <property type="term" value="P:cell wall macromolecule catabolic process"/>
    <property type="evidence" value="ECO:0007669"/>
    <property type="project" value="InterPro"/>
</dbReference>
<organism evidence="5 6">
    <name type="scientific">Qipengyuania atrilutea</name>
    <dbReference type="NCBI Taxonomy" id="2744473"/>
    <lineage>
        <taxon>Bacteria</taxon>
        <taxon>Pseudomonadati</taxon>
        <taxon>Pseudomonadota</taxon>
        <taxon>Alphaproteobacteria</taxon>
        <taxon>Sphingomonadales</taxon>
        <taxon>Erythrobacteraceae</taxon>
        <taxon>Qipengyuania</taxon>
    </lineage>
</organism>
<evidence type="ECO:0000313" key="5">
    <source>
        <dbReference type="EMBL" id="NVD44378.1"/>
    </source>
</evidence>
<dbReference type="EMBL" id="JABWGV010000001">
    <property type="protein sequence ID" value="NVD44378.1"/>
    <property type="molecule type" value="Genomic_DNA"/>
</dbReference>
<dbReference type="EC" id="3.2.1.17" evidence="4"/>
<proteinExistence type="inferred from homology"/>
<dbReference type="Gene3D" id="1.10.530.40">
    <property type="match status" value="1"/>
</dbReference>
<dbReference type="PANTHER" id="PTHR38107:SF3">
    <property type="entry name" value="LYSOZYME RRRD-RELATED"/>
    <property type="match status" value="1"/>
</dbReference>
<evidence type="ECO:0000256" key="4">
    <source>
        <dbReference type="RuleBase" id="RU003788"/>
    </source>
</evidence>
<dbReference type="GO" id="GO:0031640">
    <property type="term" value="P:killing of cells of another organism"/>
    <property type="evidence" value="ECO:0007669"/>
    <property type="project" value="UniProtKB-KW"/>
</dbReference>
<name>A0A850H3A4_9SPHN</name>
<dbReference type="GO" id="GO:0042742">
    <property type="term" value="P:defense response to bacterium"/>
    <property type="evidence" value="ECO:0007669"/>
    <property type="project" value="UniProtKB-KW"/>
</dbReference>
<evidence type="ECO:0000256" key="2">
    <source>
        <dbReference type="ARBA" id="ARBA00022638"/>
    </source>
</evidence>
<dbReference type="SUPFAM" id="SSF53955">
    <property type="entry name" value="Lysozyme-like"/>
    <property type="match status" value="1"/>
</dbReference>
<reference evidence="5 6" key="1">
    <citation type="submission" date="2020-06" db="EMBL/GenBank/DDBJ databases">
        <title>Altererythrobacter sp. HHU K3-1.</title>
        <authorList>
            <person name="Zhang D."/>
            <person name="Xue H."/>
        </authorList>
    </citation>
    <scope>NUCLEOTIDE SEQUENCE [LARGE SCALE GENOMIC DNA]</scope>
    <source>
        <strain evidence="5 6">HHU K3-1</strain>
    </source>
</reference>
<dbReference type="PANTHER" id="PTHR38107">
    <property type="match status" value="1"/>
</dbReference>
<evidence type="ECO:0000256" key="3">
    <source>
        <dbReference type="ARBA" id="ARBA00023200"/>
    </source>
</evidence>
<keyword evidence="4" id="KW-0378">Hydrolase</keyword>
<dbReference type="InterPro" id="IPR033907">
    <property type="entry name" value="Endolysin_autolysin"/>
</dbReference>
<dbReference type="InterPro" id="IPR023346">
    <property type="entry name" value="Lysozyme-like_dom_sf"/>
</dbReference>
<comment type="catalytic activity">
    <reaction evidence="4">
        <text>Hydrolysis of (1-&gt;4)-beta-linkages between N-acetylmuramic acid and N-acetyl-D-glucosamine residues in a peptidoglycan and between N-acetyl-D-glucosamine residues in chitodextrins.</text>
        <dbReference type="EC" id="3.2.1.17"/>
    </reaction>
</comment>
<dbReference type="InterPro" id="IPR051018">
    <property type="entry name" value="Bacteriophage_GH24"/>
</dbReference>
<comment type="caution">
    <text evidence="5">The sequence shown here is derived from an EMBL/GenBank/DDBJ whole genome shotgun (WGS) entry which is preliminary data.</text>
</comment>
<accession>A0A850H3A4</accession>
<keyword evidence="6" id="KW-1185">Reference proteome</keyword>
<keyword evidence="2 4" id="KW-0081">Bacteriolytic enzyme</keyword>
<dbReference type="AlphaFoldDB" id="A0A850H3A4"/>
<dbReference type="Pfam" id="PF00959">
    <property type="entry name" value="Phage_lysozyme"/>
    <property type="match status" value="1"/>
</dbReference>
<dbReference type="CDD" id="cd00737">
    <property type="entry name" value="lyz_endolysin_autolysin"/>
    <property type="match status" value="1"/>
</dbReference>
<dbReference type="RefSeq" id="WP_176266620.1">
    <property type="nucleotide sequence ID" value="NZ_JABWGV010000001.1"/>
</dbReference>
<comment type="similarity">
    <text evidence="4">Belongs to the glycosyl hydrolase 24 family.</text>
</comment>
<dbReference type="InterPro" id="IPR002196">
    <property type="entry name" value="Glyco_hydro_24"/>
</dbReference>
<keyword evidence="4" id="KW-0326">Glycosidase</keyword>
<dbReference type="GO" id="GO:0009253">
    <property type="term" value="P:peptidoglycan catabolic process"/>
    <property type="evidence" value="ECO:0007669"/>
    <property type="project" value="InterPro"/>
</dbReference>
<dbReference type="GO" id="GO:0003796">
    <property type="term" value="F:lysozyme activity"/>
    <property type="evidence" value="ECO:0007669"/>
    <property type="project" value="UniProtKB-EC"/>
</dbReference>
<sequence>MKHEAELRRLLLAALELLEEPASDYGKDNPLTLKVCQELIEHEGIVLEAYRDSEGIWTWGIGVTDRSGHLVGRYKDKPADLSRVFEIFIWLLQNVYVPPVLKEFEGFPLTEEQFAAALSFNYNTGAIRSATWPDLWKAGQIDAARASFMDWRKPAAVIERREKEAALFFDGKWSQDGKASVIPVRKPSYVPDFAKAQQIDITEHLRGAML</sequence>
<evidence type="ECO:0000256" key="1">
    <source>
        <dbReference type="ARBA" id="ARBA00022529"/>
    </source>
</evidence>
<dbReference type="InterPro" id="IPR023347">
    <property type="entry name" value="Lysozyme_dom_sf"/>
</dbReference>
<evidence type="ECO:0000313" key="6">
    <source>
        <dbReference type="Proteomes" id="UP000561438"/>
    </source>
</evidence>
<protein>
    <recommendedName>
        <fullName evidence="4">Lysozyme</fullName>
        <ecNumber evidence="4">3.2.1.17</ecNumber>
    </recommendedName>
</protein>
<keyword evidence="1 4" id="KW-0929">Antimicrobial</keyword>
<dbReference type="Proteomes" id="UP000561438">
    <property type="component" value="Unassembled WGS sequence"/>
</dbReference>
<keyword evidence="3" id="KW-1035">Host cytoplasm</keyword>
<gene>
    <name evidence="5" type="ORF">HUV48_05035</name>
</gene>